<dbReference type="Proteomes" id="UP000250028">
    <property type="component" value="Unassembled WGS sequence"/>
</dbReference>
<feature type="region of interest" description="Disordered" evidence="1">
    <location>
        <begin position="454"/>
        <end position="487"/>
    </location>
</feature>
<dbReference type="EMBL" id="UESZ01000002">
    <property type="protein sequence ID" value="SSA59039.1"/>
    <property type="molecule type" value="Genomic_DNA"/>
</dbReference>
<dbReference type="RefSeq" id="WP_109689375.1">
    <property type="nucleotide sequence ID" value="NZ_QGDN01000002.1"/>
</dbReference>
<gene>
    <name evidence="2" type="ORF">SAMN04489750_3844</name>
</gene>
<evidence type="ECO:0000256" key="1">
    <source>
        <dbReference type="SAM" id="MobiDB-lite"/>
    </source>
</evidence>
<protein>
    <submittedName>
        <fullName evidence="2">Uncharacterized protein</fullName>
    </submittedName>
</protein>
<sequence length="487" mass="51897">MSTSSTPVDGRSIGELLLDADFQSRQLLLDVDGDDAAAMLRTWGEVVQAAGELWSALPPHRLSSPVDGATMQRLEAMSQAQHRVQLAQGWPGDGPPDERLLSIAGNLQRAAELAAGPGRHVRPRTEAGRKDLDSARMRVMHTLYVGAHAVGVAVHQHVDDVRARSTKRASARELRGIPRGQDAATRITAFEQLAGGYVGNGFSRVLAGEHYTPPWGTGRLHQAFVAWDIQAHRTLAAAPSAANLNLVAGTQAMIATASTALLGAAAAAGRVDGDDYQHRLAPALDANQQSWARGANRWGTLSSRGERADPALVHAAGECRAAVHEIAFDRTRWATPDVMASRVDLADAAVTVQQAMIATAELACVYRDVVDQEPELQGSARIMAAWTREVDQTDPNRASTHDFSAPVSPADVHANRAVKIPDIVRQSLVSDADEVVEVSRAAMSATGALTNVARPPVDETQGCARCRPEEKDRVATPAPGRQPAPTL</sequence>
<name>A0A2Y9BLL1_9MICO</name>
<dbReference type="OrthoDB" id="4849091at2"/>
<accession>A0A2Y9BLL1</accession>
<keyword evidence="3" id="KW-1185">Reference proteome</keyword>
<reference evidence="3" key="1">
    <citation type="submission" date="2016-10" db="EMBL/GenBank/DDBJ databases">
        <authorList>
            <person name="Varghese N."/>
            <person name="Submissions S."/>
        </authorList>
    </citation>
    <scope>NUCLEOTIDE SEQUENCE [LARGE SCALE GENOMIC DNA]</scope>
    <source>
        <strain evidence="3">DSM 22951</strain>
    </source>
</reference>
<organism evidence="2 3">
    <name type="scientific">Branchiibius hedensis</name>
    <dbReference type="NCBI Taxonomy" id="672460"/>
    <lineage>
        <taxon>Bacteria</taxon>
        <taxon>Bacillati</taxon>
        <taxon>Actinomycetota</taxon>
        <taxon>Actinomycetes</taxon>
        <taxon>Micrococcales</taxon>
        <taxon>Dermacoccaceae</taxon>
        <taxon>Branchiibius</taxon>
    </lineage>
</organism>
<evidence type="ECO:0000313" key="2">
    <source>
        <dbReference type="EMBL" id="SSA59039.1"/>
    </source>
</evidence>
<proteinExistence type="predicted"/>
<dbReference type="AlphaFoldDB" id="A0A2Y9BLL1"/>
<evidence type="ECO:0000313" key="3">
    <source>
        <dbReference type="Proteomes" id="UP000250028"/>
    </source>
</evidence>